<dbReference type="InterPro" id="IPR038404">
    <property type="entry name" value="TRAP_DctP_sf"/>
</dbReference>
<dbReference type="Proteomes" id="UP001055153">
    <property type="component" value="Unassembled WGS sequence"/>
</dbReference>
<dbReference type="Gene3D" id="3.40.190.170">
    <property type="entry name" value="Bacterial extracellular solute-binding protein, family 7"/>
    <property type="match status" value="1"/>
</dbReference>
<evidence type="ECO:0000256" key="2">
    <source>
        <dbReference type="ARBA" id="ARBA00022448"/>
    </source>
</evidence>
<evidence type="ECO:0000256" key="4">
    <source>
        <dbReference type="SAM" id="SignalP"/>
    </source>
</evidence>
<comment type="similarity">
    <text evidence="1">Belongs to the bacterial solute-binding protein 7 family.</text>
</comment>
<keyword evidence="3 4" id="KW-0732">Signal</keyword>
<dbReference type="Pfam" id="PF03480">
    <property type="entry name" value="DctP"/>
    <property type="match status" value="1"/>
</dbReference>
<protein>
    <submittedName>
        <fullName evidence="5">Solute-binding protein</fullName>
    </submittedName>
</protein>
<evidence type="ECO:0000256" key="3">
    <source>
        <dbReference type="ARBA" id="ARBA00022729"/>
    </source>
</evidence>
<sequence length="328" mass="34666">MLSRRSLFATLAASTAAFAMPHIARAATRKLRLGHNNSPTSITQAHADAFAKAAASLSDGRLAIDIFPSSQLGNEQQMLKAVAEGTLDLTLAPAGVTSPYSSETILVELPFLFPNAAAARAALAGPLGQHCSDLLKPKGIVNLGWGEIGLRNFTANKPIRTVADIQGLKLRVPLAPPILKTFQALGAAAETLPFPQLREALRTGRFEAQENPIAQIIAGEMYTVQSHVSLTRHVYTSSLLAFSADVAEEMSPADLDVLRKAAVIGTKASQDYSDVADVKGLTKLRESGMTVVEDVDRAGFQAAVAAVQGKLAEIFGGDAMRQIRSLVG</sequence>
<dbReference type="PANTHER" id="PTHR33376:SF7">
    <property type="entry name" value="C4-DICARBOXYLATE-BINDING PROTEIN DCTB"/>
    <property type="match status" value="1"/>
</dbReference>
<dbReference type="InterPro" id="IPR018389">
    <property type="entry name" value="DctP_fam"/>
</dbReference>
<dbReference type="InterPro" id="IPR004682">
    <property type="entry name" value="TRAP_DctP"/>
</dbReference>
<dbReference type="EMBL" id="BPQQ01000098">
    <property type="protein sequence ID" value="GJE04008.1"/>
    <property type="molecule type" value="Genomic_DNA"/>
</dbReference>
<evidence type="ECO:0000256" key="1">
    <source>
        <dbReference type="ARBA" id="ARBA00009023"/>
    </source>
</evidence>
<evidence type="ECO:0000313" key="6">
    <source>
        <dbReference type="Proteomes" id="UP001055153"/>
    </source>
</evidence>
<name>A0ABQ4SQC2_9HYPH</name>
<reference evidence="5" key="1">
    <citation type="journal article" date="2021" name="Front. Microbiol.">
        <title>Comprehensive Comparative Genomics and Phenotyping of Methylobacterium Species.</title>
        <authorList>
            <person name="Alessa O."/>
            <person name="Ogura Y."/>
            <person name="Fujitani Y."/>
            <person name="Takami H."/>
            <person name="Hayashi T."/>
            <person name="Sahin N."/>
            <person name="Tani A."/>
        </authorList>
    </citation>
    <scope>NUCLEOTIDE SEQUENCE</scope>
    <source>
        <strain evidence="5">DSM 17168</strain>
    </source>
</reference>
<dbReference type="CDD" id="cd13603">
    <property type="entry name" value="PBP2_TRAP_Siap_TeaA_like"/>
    <property type="match status" value="1"/>
</dbReference>
<reference evidence="5" key="2">
    <citation type="submission" date="2021-08" db="EMBL/GenBank/DDBJ databases">
        <authorList>
            <person name="Tani A."/>
            <person name="Ola A."/>
            <person name="Ogura Y."/>
            <person name="Katsura K."/>
            <person name="Hayashi T."/>
        </authorList>
    </citation>
    <scope>NUCLEOTIDE SEQUENCE</scope>
    <source>
        <strain evidence="5">DSM 17168</strain>
    </source>
</reference>
<dbReference type="NCBIfam" id="TIGR00787">
    <property type="entry name" value="dctP"/>
    <property type="match status" value="1"/>
</dbReference>
<dbReference type="RefSeq" id="WP_238241379.1">
    <property type="nucleotide sequence ID" value="NZ_BPQQ01000098.1"/>
</dbReference>
<proteinExistence type="inferred from homology"/>
<dbReference type="NCBIfam" id="NF037995">
    <property type="entry name" value="TRAP_S1"/>
    <property type="match status" value="1"/>
</dbReference>
<feature type="signal peptide" evidence="4">
    <location>
        <begin position="1"/>
        <end position="19"/>
    </location>
</feature>
<keyword evidence="6" id="KW-1185">Reference proteome</keyword>
<evidence type="ECO:0000313" key="5">
    <source>
        <dbReference type="EMBL" id="GJE04008.1"/>
    </source>
</evidence>
<comment type="caution">
    <text evidence="5">The sequence shown here is derived from an EMBL/GenBank/DDBJ whole genome shotgun (WGS) entry which is preliminary data.</text>
</comment>
<accession>A0ABQ4SQC2</accession>
<organism evidence="5 6">
    <name type="scientific">Methylobacterium isbiliense</name>
    <dbReference type="NCBI Taxonomy" id="315478"/>
    <lineage>
        <taxon>Bacteria</taxon>
        <taxon>Pseudomonadati</taxon>
        <taxon>Pseudomonadota</taxon>
        <taxon>Alphaproteobacteria</taxon>
        <taxon>Hyphomicrobiales</taxon>
        <taxon>Methylobacteriaceae</taxon>
        <taxon>Methylobacterium</taxon>
    </lineage>
</organism>
<keyword evidence="2" id="KW-0813">Transport</keyword>
<feature type="chain" id="PRO_5045756536" evidence="4">
    <location>
        <begin position="20"/>
        <end position="328"/>
    </location>
</feature>
<gene>
    <name evidence="5" type="ORF">GMJLKIPL_5968</name>
</gene>
<dbReference type="InterPro" id="IPR006311">
    <property type="entry name" value="TAT_signal"/>
</dbReference>
<dbReference type="PROSITE" id="PS51318">
    <property type="entry name" value="TAT"/>
    <property type="match status" value="1"/>
</dbReference>
<dbReference type="PANTHER" id="PTHR33376">
    <property type="match status" value="1"/>
</dbReference>
<dbReference type="PIRSF" id="PIRSF006470">
    <property type="entry name" value="DctB"/>
    <property type="match status" value="1"/>
</dbReference>